<protein>
    <submittedName>
        <fullName evidence="1">Uncharacterized protein</fullName>
    </submittedName>
</protein>
<organism evidence="1 2">
    <name type="scientific">Desulfacinum hydrothermale DSM 13146</name>
    <dbReference type="NCBI Taxonomy" id="1121390"/>
    <lineage>
        <taxon>Bacteria</taxon>
        <taxon>Pseudomonadati</taxon>
        <taxon>Thermodesulfobacteriota</taxon>
        <taxon>Syntrophobacteria</taxon>
        <taxon>Syntrophobacterales</taxon>
        <taxon>Syntrophobacteraceae</taxon>
        <taxon>Desulfacinum</taxon>
    </lineage>
</organism>
<dbReference type="RefSeq" id="WP_170920680.1">
    <property type="nucleotide sequence ID" value="NZ_FWXF01000031.1"/>
</dbReference>
<dbReference type="AlphaFoldDB" id="A0A1W1XXN8"/>
<evidence type="ECO:0000313" key="1">
    <source>
        <dbReference type="EMBL" id="SMC28301.1"/>
    </source>
</evidence>
<sequence>MYRKVIVQCLMAHDAAKVSLDPCAYFGEANFISCCLDELVAGVQQLVLTIDTLAPLDRQEMLRFCGISDETYGTVILSSFRQSPLNQMHYDMGLRLAQNILDALVFPDWEVNSPSVPSFFQPELVEESKRAIEQYMLANAVALKFRCSIIRHRLAFLSFLMLFKHIVKSYFNMVMRIYRLGGVSLLRKLCSELGVDVVLAEKTLQVVRLWMRE</sequence>
<name>A0A1W1XXN8_9BACT</name>
<proteinExistence type="predicted"/>
<keyword evidence="2" id="KW-1185">Reference proteome</keyword>
<gene>
    <name evidence="1" type="ORF">SAMN02746041_03224</name>
</gene>
<dbReference type="Proteomes" id="UP000192783">
    <property type="component" value="Unassembled WGS sequence"/>
</dbReference>
<evidence type="ECO:0000313" key="2">
    <source>
        <dbReference type="Proteomes" id="UP000192783"/>
    </source>
</evidence>
<reference evidence="1 2" key="1">
    <citation type="submission" date="2017-04" db="EMBL/GenBank/DDBJ databases">
        <authorList>
            <person name="Afonso C.L."/>
            <person name="Miller P.J."/>
            <person name="Scott M.A."/>
            <person name="Spackman E."/>
            <person name="Goraichik I."/>
            <person name="Dimitrov K.M."/>
            <person name="Suarez D.L."/>
            <person name="Swayne D.E."/>
        </authorList>
    </citation>
    <scope>NUCLEOTIDE SEQUENCE [LARGE SCALE GENOMIC DNA]</scope>
    <source>
        <strain evidence="1 2">DSM 13146</strain>
    </source>
</reference>
<accession>A0A1W1XXN8</accession>
<dbReference type="STRING" id="1121390.SAMN02746041_03224"/>
<dbReference type="EMBL" id="FWXF01000031">
    <property type="protein sequence ID" value="SMC28301.1"/>
    <property type="molecule type" value="Genomic_DNA"/>
</dbReference>